<keyword evidence="2" id="KW-1185">Reference proteome</keyword>
<dbReference type="EMBL" id="CP081495">
    <property type="protein sequence ID" value="UYW02027.1"/>
    <property type="molecule type" value="Genomic_DNA"/>
</dbReference>
<dbReference type="Proteomes" id="UP001163328">
    <property type="component" value="Chromosome"/>
</dbReference>
<reference evidence="1" key="1">
    <citation type="submission" date="2021-08" db="EMBL/GenBank/DDBJ databases">
        <title>Flavobacterium sp. strain CC-SYL302.</title>
        <authorList>
            <person name="Lin S.-Y."/>
            <person name="Lee T.-H."/>
            <person name="Young C.-C."/>
        </authorList>
    </citation>
    <scope>NUCLEOTIDE SEQUENCE</scope>
    <source>
        <strain evidence="1">CC-SYL302</strain>
    </source>
</reference>
<proteinExistence type="predicted"/>
<evidence type="ECO:0000313" key="2">
    <source>
        <dbReference type="Proteomes" id="UP001163328"/>
    </source>
</evidence>
<organism evidence="1 2">
    <name type="scientific">Flavobacterium agricola</name>
    <dbReference type="NCBI Taxonomy" id="2870839"/>
    <lineage>
        <taxon>Bacteria</taxon>
        <taxon>Pseudomonadati</taxon>
        <taxon>Bacteroidota</taxon>
        <taxon>Flavobacteriia</taxon>
        <taxon>Flavobacteriales</taxon>
        <taxon>Flavobacteriaceae</taxon>
        <taxon>Flavobacterium</taxon>
    </lineage>
</organism>
<accession>A0ABY6M1A3</accession>
<name>A0ABY6M1A3_9FLAO</name>
<dbReference type="RefSeq" id="WP_264434507.1">
    <property type="nucleotide sequence ID" value="NZ_CP081495.1"/>
</dbReference>
<gene>
    <name evidence="1" type="ORF">K5I29_03715</name>
</gene>
<protein>
    <submittedName>
        <fullName evidence="1">Uncharacterized protein</fullName>
    </submittedName>
</protein>
<evidence type="ECO:0000313" key="1">
    <source>
        <dbReference type="EMBL" id="UYW02027.1"/>
    </source>
</evidence>
<sequence length="86" mass="10401">MNDLKDFAEELNEINEALENQQPDADHLLYDLEKRVEIAMDMEHDPKAIYRFEKLLHKIQNTKKEFDFYDENTIMDYMFPNGQDED</sequence>